<dbReference type="GO" id="GO:0001682">
    <property type="term" value="P:tRNA 5'-leader removal"/>
    <property type="evidence" value="ECO:0007669"/>
    <property type="project" value="UniProtKB-UniRule"/>
</dbReference>
<evidence type="ECO:0000313" key="10">
    <source>
        <dbReference type="EMBL" id="ESR26977.1"/>
    </source>
</evidence>
<proteinExistence type="inferred from homology"/>
<comment type="catalytic activity">
    <reaction evidence="7">
        <text>Endonucleolytic cleavage of RNA, removing 5'-extranucleotides from tRNA precursor.</text>
        <dbReference type="EC" id="3.1.26.5"/>
    </reaction>
</comment>
<dbReference type="InterPro" id="IPR000100">
    <property type="entry name" value="RNase_P"/>
</dbReference>
<accession>V4R4V6</accession>
<comment type="caution">
    <text evidence="10">The sequence shown here is derived from an EMBL/GenBank/DDBJ whole genome shotgun (WGS) entry which is preliminary data.</text>
</comment>
<dbReference type="EC" id="3.1.26.5" evidence="7 8"/>
<dbReference type="Proteomes" id="UP000017819">
    <property type="component" value="Unassembled WGS sequence"/>
</dbReference>
<feature type="region of interest" description="Disordered" evidence="9">
    <location>
        <begin position="1"/>
        <end position="20"/>
    </location>
</feature>
<dbReference type="Gene3D" id="3.30.230.10">
    <property type="match status" value="1"/>
</dbReference>
<organism evidence="10 11">
    <name type="scientific">Lutibaculum baratangense AMV1</name>
    <dbReference type="NCBI Taxonomy" id="631454"/>
    <lineage>
        <taxon>Bacteria</taxon>
        <taxon>Pseudomonadati</taxon>
        <taxon>Pseudomonadota</taxon>
        <taxon>Alphaproteobacteria</taxon>
        <taxon>Hyphomicrobiales</taxon>
        <taxon>Tepidamorphaceae</taxon>
        <taxon>Lutibaculum</taxon>
    </lineage>
</organism>
<dbReference type="HAMAP" id="MF_00227">
    <property type="entry name" value="RNase_P"/>
    <property type="match status" value="1"/>
</dbReference>
<comment type="subunit">
    <text evidence="7">Consists of a catalytic RNA component (M1 or rnpB) and a protein subunit.</text>
</comment>
<evidence type="ECO:0000313" key="11">
    <source>
        <dbReference type="Proteomes" id="UP000017819"/>
    </source>
</evidence>
<dbReference type="NCBIfam" id="TIGR00188">
    <property type="entry name" value="rnpA"/>
    <property type="match status" value="1"/>
</dbReference>
<dbReference type="GO" id="GO:0004526">
    <property type="term" value="F:ribonuclease P activity"/>
    <property type="evidence" value="ECO:0007669"/>
    <property type="project" value="UniProtKB-UniRule"/>
</dbReference>
<dbReference type="eggNOG" id="COG0594">
    <property type="taxonomic scope" value="Bacteria"/>
</dbReference>
<dbReference type="InterPro" id="IPR014721">
    <property type="entry name" value="Ribsml_uS5_D2-typ_fold_subgr"/>
</dbReference>
<name>V4R4V6_9HYPH</name>
<sequence length="132" mass="14956">MRERPGAQPERSGEQPGRLRKRRQFLAAARGERAVTPTLILQAVRREGEETCLGFTVSRKVGNAVERNRVKRRLREAARALSPRHAEPERHYVLIGRRDTLTASYDSILQDLARAFKRANKRTAAVKDPSDG</sequence>
<evidence type="ECO:0000256" key="5">
    <source>
        <dbReference type="ARBA" id="ARBA00022801"/>
    </source>
</evidence>
<evidence type="ECO:0000256" key="2">
    <source>
        <dbReference type="ARBA" id="ARBA00022694"/>
    </source>
</evidence>
<keyword evidence="5 7" id="KW-0378">Hydrolase</keyword>
<keyword evidence="6 7" id="KW-0694">RNA-binding</keyword>
<dbReference type="RefSeq" id="WP_023430554.1">
    <property type="nucleotide sequence ID" value="NZ_AWXZ01000012.1"/>
</dbReference>
<dbReference type="GO" id="GO:0030677">
    <property type="term" value="C:ribonuclease P complex"/>
    <property type="evidence" value="ECO:0007669"/>
    <property type="project" value="TreeGrafter"/>
</dbReference>
<keyword evidence="4 7" id="KW-0255">Endonuclease</keyword>
<dbReference type="PANTHER" id="PTHR33992">
    <property type="entry name" value="RIBONUCLEASE P PROTEIN COMPONENT"/>
    <property type="match status" value="1"/>
</dbReference>
<dbReference type="STRING" id="631454.N177_0403"/>
<evidence type="ECO:0000256" key="9">
    <source>
        <dbReference type="SAM" id="MobiDB-lite"/>
    </source>
</evidence>
<dbReference type="EMBL" id="AWXZ01000012">
    <property type="protein sequence ID" value="ESR26977.1"/>
    <property type="molecule type" value="Genomic_DNA"/>
</dbReference>
<dbReference type="PATRIC" id="fig|631454.5.peg.395"/>
<dbReference type="InterPro" id="IPR020568">
    <property type="entry name" value="Ribosomal_Su5_D2-typ_SF"/>
</dbReference>
<reference evidence="10 11" key="1">
    <citation type="journal article" date="2014" name="Genome Announc.">
        <title>Draft Genome Sequence of Lutibaculum baratangense Strain AMV1T, Isolated from a Mud Volcano in Andamans, India.</title>
        <authorList>
            <person name="Singh A."/>
            <person name="Sreenivas A."/>
            <person name="Sathyanarayana Reddy G."/>
            <person name="Pinnaka A.K."/>
            <person name="Shivaji S."/>
        </authorList>
    </citation>
    <scope>NUCLEOTIDE SEQUENCE [LARGE SCALE GENOMIC DNA]</scope>
    <source>
        <strain evidence="10 11">AMV1</strain>
    </source>
</reference>
<dbReference type="PANTHER" id="PTHR33992:SF1">
    <property type="entry name" value="RIBONUCLEASE P PROTEIN COMPONENT"/>
    <property type="match status" value="1"/>
</dbReference>
<keyword evidence="11" id="KW-1185">Reference proteome</keyword>
<evidence type="ECO:0000256" key="6">
    <source>
        <dbReference type="ARBA" id="ARBA00022884"/>
    </source>
</evidence>
<dbReference type="SUPFAM" id="SSF54211">
    <property type="entry name" value="Ribosomal protein S5 domain 2-like"/>
    <property type="match status" value="1"/>
</dbReference>
<comment type="similarity">
    <text evidence="7">Belongs to the RnpA family.</text>
</comment>
<comment type="function">
    <text evidence="1 7">RNaseP catalyzes the removal of the 5'-leader sequence from pre-tRNA to produce the mature 5'-terminus. It can also cleave other RNA substrates such as 4.5S RNA. The protein component plays an auxiliary but essential role in vivo by binding to the 5'-leader sequence and broadening the substrate specificity of the ribozyme.</text>
</comment>
<evidence type="ECO:0000256" key="3">
    <source>
        <dbReference type="ARBA" id="ARBA00022722"/>
    </source>
</evidence>
<dbReference type="InterPro" id="IPR020539">
    <property type="entry name" value="RNase_P_CS"/>
</dbReference>
<evidence type="ECO:0000256" key="4">
    <source>
        <dbReference type="ARBA" id="ARBA00022759"/>
    </source>
</evidence>
<dbReference type="Pfam" id="PF00825">
    <property type="entry name" value="Ribonuclease_P"/>
    <property type="match status" value="1"/>
</dbReference>
<evidence type="ECO:0000256" key="8">
    <source>
        <dbReference type="NCBIfam" id="TIGR00188"/>
    </source>
</evidence>
<evidence type="ECO:0000256" key="1">
    <source>
        <dbReference type="ARBA" id="ARBA00002663"/>
    </source>
</evidence>
<dbReference type="AlphaFoldDB" id="V4R4V6"/>
<protein>
    <recommendedName>
        <fullName evidence="7 8">Ribonuclease P protein component</fullName>
        <shortName evidence="7">RNase P protein</shortName>
        <shortName evidence="7">RNaseP protein</shortName>
        <ecNumber evidence="7 8">3.1.26.5</ecNumber>
    </recommendedName>
    <alternativeName>
        <fullName evidence="7">Protein C5</fullName>
    </alternativeName>
</protein>
<keyword evidence="3 7" id="KW-0540">Nuclease</keyword>
<gene>
    <name evidence="7" type="primary">rnpA</name>
    <name evidence="10" type="ORF">N177_0403</name>
</gene>
<evidence type="ECO:0000256" key="7">
    <source>
        <dbReference type="HAMAP-Rule" id="MF_00227"/>
    </source>
</evidence>
<dbReference type="GO" id="GO:0000049">
    <property type="term" value="F:tRNA binding"/>
    <property type="evidence" value="ECO:0007669"/>
    <property type="project" value="UniProtKB-UniRule"/>
</dbReference>
<dbReference type="PROSITE" id="PS00648">
    <property type="entry name" value="RIBONUCLEASE_P"/>
    <property type="match status" value="1"/>
</dbReference>
<keyword evidence="2 7" id="KW-0819">tRNA processing</keyword>
<dbReference type="GO" id="GO:0042781">
    <property type="term" value="F:3'-tRNA processing endoribonuclease activity"/>
    <property type="evidence" value="ECO:0007669"/>
    <property type="project" value="TreeGrafter"/>
</dbReference>
<dbReference type="OrthoDB" id="9810867at2"/>